<gene>
    <name evidence="2" type="ORF">LWC34_17000</name>
</gene>
<feature type="domain" description="FAD-dependent urate hydroxylase HpyO/Asp monooxygenase CreE-like FAD/NAD(P)-binding" evidence="1">
    <location>
        <begin position="5"/>
        <end position="136"/>
    </location>
</feature>
<proteinExistence type="predicted"/>
<dbReference type="Proteomes" id="UP001521150">
    <property type="component" value="Unassembled WGS sequence"/>
</dbReference>
<dbReference type="Pfam" id="PF13454">
    <property type="entry name" value="NAD_binding_9"/>
    <property type="match status" value="1"/>
</dbReference>
<dbReference type="Gene3D" id="3.50.50.60">
    <property type="entry name" value="FAD/NAD(P)-binding domain"/>
    <property type="match status" value="1"/>
</dbReference>
<accession>A0ABS8ZDC1</accession>
<dbReference type="PANTHER" id="PTHR40254">
    <property type="entry name" value="BLR0577 PROTEIN"/>
    <property type="match status" value="1"/>
</dbReference>
<dbReference type="InterPro" id="IPR052189">
    <property type="entry name" value="L-asp_N-monooxygenase_NS-form"/>
</dbReference>
<dbReference type="SUPFAM" id="SSF51905">
    <property type="entry name" value="FAD/NAD(P)-binding domain"/>
    <property type="match status" value="1"/>
</dbReference>
<sequence>MNFNSPGELVLIDRSENRWRGRAYQLDGDYILTNLPFGVMSIQPDDPEHGLRWARSRGLDVDPDLDGTQKFVPRAEFGRYLEQSVAEALAALEHAGWRVLRVDELAAELNMTGDGVEVRTDTGRRIIVDHLVLCVSDALYQDSYGLQGAQGYFIDPYPVAELVAGIPNCSDVGVIGSGLAAVDVVAGLHARGHRGRIDLFSRNGLLPAVRRRSTPVQPRTLTRATAIKSKLLSLTELVALAAEEVRAAGGDFDRFAEDFLRPEAAPQRLRRQLAELGTGDVTAALLQRALLDAAQDFWCALAEDSKDWLIANAYPHLMSWSSPMPRNNAELLAELIDRGQLNVWAGTAGVAVRDHGFTVQTAYGEVPVEFLVNTVTPARRGFPRKAHGLIDCAVRVGILRPHPRGGVDIDTATGYAIGGDGQVRHTVSVLGELTSGAYFFVTTVPLFVRRANHVAAAIAARSPSSH</sequence>
<dbReference type="EMBL" id="JAJVCN010000001">
    <property type="protein sequence ID" value="MCE7004518.1"/>
    <property type="molecule type" value="Genomic_DNA"/>
</dbReference>
<comment type="caution">
    <text evidence="2">The sequence shown here is derived from an EMBL/GenBank/DDBJ whole genome shotgun (WGS) entry which is preliminary data.</text>
</comment>
<keyword evidence="3" id="KW-1185">Reference proteome</keyword>
<dbReference type="PANTHER" id="PTHR40254:SF1">
    <property type="entry name" value="BLR0577 PROTEIN"/>
    <property type="match status" value="1"/>
</dbReference>
<evidence type="ECO:0000313" key="3">
    <source>
        <dbReference type="Proteomes" id="UP001521150"/>
    </source>
</evidence>
<evidence type="ECO:0000259" key="1">
    <source>
        <dbReference type="Pfam" id="PF13454"/>
    </source>
</evidence>
<dbReference type="InterPro" id="IPR036188">
    <property type="entry name" value="FAD/NAD-bd_sf"/>
</dbReference>
<name>A0ABS8ZDC1_9PSEU</name>
<organism evidence="2 3">
    <name type="scientific">Kibdelosporangium philippinense</name>
    <dbReference type="NCBI Taxonomy" id="211113"/>
    <lineage>
        <taxon>Bacteria</taxon>
        <taxon>Bacillati</taxon>
        <taxon>Actinomycetota</taxon>
        <taxon>Actinomycetes</taxon>
        <taxon>Pseudonocardiales</taxon>
        <taxon>Pseudonocardiaceae</taxon>
        <taxon>Kibdelosporangium</taxon>
    </lineage>
</organism>
<evidence type="ECO:0000313" key="2">
    <source>
        <dbReference type="EMBL" id="MCE7004518.1"/>
    </source>
</evidence>
<dbReference type="InterPro" id="IPR038732">
    <property type="entry name" value="HpyO/CreE_NAD-binding"/>
</dbReference>
<reference evidence="2 3" key="1">
    <citation type="submission" date="2021-12" db="EMBL/GenBank/DDBJ databases">
        <title>Genome sequence of Kibdelosporangium philippinense ATCC 49844.</title>
        <authorList>
            <person name="Fedorov E.A."/>
            <person name="Omeragic M."/>
            <person name="Shalygina K.F."/>
            <person name="Maclea K.S."/>
        </authorList>
    </citation>
    <scope>NUCLEOTIDE SEQUENCE [LARGE SCALE GENOMIC DNA]</scope>
    <source>
        <strain evidence="2 3">ATCC 49844</strain>
    </source>
</reference>
<protein>
    <submittedName>
        <fullName evidence="2">FAD/NAD(P)-binding protein</fullName>
    </submittedName>
</protein>